<reference evidence="1 2" key="1">
    <citation type="journal article" date="2019" name="Sci. Rep.">
        <title>Extended insight into the Mycobacterium chelonae-abscessus complex through whole genome sequencing of Mycobacterium salmoniphilum outbreak and Mycobacterium salmoniphilum-like strains.</title>
        <authorList>
            <person name="Behra P.R.K."/>
            <person name="Das S."/>
            <person name="Pettersson B.M.F."/>
            <person name="Shirreff L."/>
            <person name="DuCote T."/>
            <person name="Jacobsson K.G."/>
            <person name="Ennis D.G."/>
            <person name="Kirsebom L.A."/>
        </authorList>
    </citation>
    <scope>NUCLEOTIDE SEQUENCE [LARGE SCALE GENOMIC DNA]</scope>
    <source>
        <strain evidence="1 2">CCUG 63697</strain>
    </source>
</reference>
<name>A0A4R8R7E8_9MYCO</name>
<protein>
    <submittedName>
        <fullName evidence="1">Uncharacterized protein</fullName>
    </submittedName>
</protein>
<proteinExistence type="predicted"/>
<dbReference type="AlphaFoldDB" id="A0A4R8R7E8"/>
<evidence type="ECO:0000313" key="2">
    <source>
        <dbReference type="Proteomes" id="UP000295165"/>
    </source>
</evidence>
<evidence type="ECO:0000313" key="1">
    <source>
        <dbReference type="EMBL" id="TDZ49137.1"/>
    </source>
</evidence>
<dbReference type="EMBL" id="PECC01000028">
    <property type="protein sequence ID" value="TDZ49137.1"/>
    <property type="molecule type" value="Genomic_DNA"/>
</dbReference>
<accession>A0A4R8R7E8</accession>
<dbReference type="Proteomes" id="UP000295165">
    <property type="component" value="Unassembled WGS sequence"/>
</dbReference>
<keyword evidence="2" id="KW-1185">Reference proteome</keyword>
<comment type="caution">
    <text evidence="1">The sequence shown here is derived from an EMBL/GenBank/DDBJ whole genome shotgun (WGS) entry which is preliminary data.</text>
</comment>
<organism evidence="1 2">
    <name type="scientific">Mycobacteroides franklinii</name>
    <dbReference type="NCBI Taxonomy" id="948102"/>
    <lineage>
        <taxon>Bacteria</taxon>
        <taxon>Bacillati</taxon>
        <taxon>Actinomycetota</taxon>
        <taxon>Actinomycetes</taxon>
        <taxon>Mycobacteriales</taxon>
        <taxon>Mycobacteriaceae</taxon>
        <taxon>Mycobacteroides</taxon>
    </lineage>
</organism>
<gene>
    <name evidence="1" type="ORF">CCUG63697_03673</name>
</gene>
<sequence length="44" mass="4878">MVHQGGWVHDDVHGVGQTLPGIDIQPQVWVADIACQHLEVLFCQ</sequence>